<gene>
    <name evidence="2" type="ORF">AURANDRAFT_71595</name>
</gene>
<feature type="compositionally biased region" description="Low complexity" evidence="1">
    <location>
        <begin position="15"/>
        <end position="24"/>
    </location>
</feature>
<feature type="compositionally biased region" description="Basic residues" evidence="1">
    <location>
        <begin position="113"/>
        <end position="138"/>
    </location>
</feature>
<feature type="non-terminal residue" evidence="2">
    <location>
        <position position="1"/>
    </location>
</feature>
<feature type="compositionally biased region" description="Low complexity" evidence="1">
    <location>
        <begin position="340"/>
        <end position="352"/>
    </location>
</feature>
<evidence type="ECO:0000256" key="1">
    <source>
        <dbReference type="SAM" id="MobiDB-lite"/>
    </source>
</evidence>
<feature type="compositionally biased region" description="Low complexity" evidence="1">
    <location>
        <begin position="63"/>
        <end position="79"/>
    </location>
</feature>
<feature type="region of interest" description="Disordered" evidence="1">
    <location>
        <begin position="1"/>
        <end position="24"/>
    </location>
</feature>
<organism evidence="3">
    <name type="scientific">Aureococcus anophagefferens</name>
    <name type="common">Harmful bloom alga</name>
    <dbReference type="NCBI Taxonomy" id="44056"/>
    <lineage>
        <taxon>Eukaryota</taxon>
        <taxon>Sar</taxon>
        <taxon>Stramenopiles</taxon>
        <taxon>Ochrophyta</taxon>
        <taxon>Pelagophyceae</taxon>
        <taxon>Pelagomonadales</taxon>
        <taxon>Pelagomonadaceae</taxon>
        <taxon>Aureococcus</taxon>
    </lineage>
</organism>
<feature type="compositionally biased region" description="Low complexity" evidence="1">
    <location>
        <begin position="139"/>
        <end position="151"/>
    </location>
</feature>
<protein>
    <submittedName>
        <fullName evidence="2">Uncharacterized protein</fullName>
    </submittedName>
</protein>
<dbReference type="InParanoid" id="F0Y8N9"/>
<evidence type="ECO:0000313" key="3">
    <source>
        <dbReference type="Proteomes" id="UP000002729"/>
    </source>
</evidence>
<feature type="compositionally biased region" description="Basic residues" evidence="1">
    <location>
        <begin position="1"/>
        <end position="14"/>
    </location>
</feature>
<dbReference type="GeneID" id="20228298"/>
<proteinExistence type="predicted"/>
<feature type="compositionally biased region" description="Basic residues" evidence="1">
    <location>
        <begin position="288"/>
        <end position="335"/>
    </location>
</feature>
<feature type="compositionally biased region" description="Basic residues" evidence="1">
    <location>
        <begin position="245"/>
        <end position="256"/>
    </location>
</feature>
<sequence length="423" mass="46784">ATLRRPGRRPRRRAPGAGHAAARAALVRPRGAALRRPVLRPVARVELAADGGGGAAAAAARAGGGRLARAAGGARAAAAPGPPRAVRARAGRRRRPPGLLRFFRAARGGRGAPARRRRRRRRAQRRGGVARRLRHGPARGHAALGARGGLPRLRRGPRGAAAHQVPGQGHAQRPRRLRDARGHPGRPRAVPAQRRRREARLPPLRRREARGGRRDDLPRRAPGAEPPGRPHLRRLHPDERDGRRGQGRLRRLRQRRPLLVVPHDVRPAGPPLRLRRLRGRGLGESRRRQPPRRRPRGHRRALRRHRAPLGLRGARRGPRRPRRALRRRGSRRPRRRVDAVPRAADGAGDPPGDVLPPHGPGHARPRRRRVRQLLRARGHRPLARAQRDVAGHAGEARVQAPLPQRGAAQHHPRGPSALESARR</sequence>
<name>F0Y8N9_AURAN</name>
<evidence type="ECO:0000313" key="2">
    <source>
        <dbReference type="EMBL" id="EGB08684.1"/>
    </source>
</evidence>
<dbReference type="EMBL" id="GL833127">
    <property type="protein sequence ID" value="EGB08684.1"/>
    <property type="molecule type" value="Genomic_DNA"/>
</dbReference>
<accession>F0Y8N9</accession>
<feature type="compositionally biased region" description="Basic and acidic residues" evidence="1">
    <location>
        <begin position="235"/>
        <end position="244"/>
    </location>
</feature>
<reference evidence="2 3" key="1">
    <citation type="journal article" date="2011" name="Proc. Natl. Acad. Sci. U.S.A.">
        <title>Niche of harmful alga Aureococcus anophagefferens revealed through ecogenomics.</title>
        <authorList>
            <person name="Gobler C.J."/>
            <person name="Berry D.L."/>
            <person name="Dyhrman S.T."/>
            <person name="Wilhelm S.W."/>
            <person name="Salamov A."/>
            <person name="Lobanov A.V."/>
            <person name="Zhang Y."/>
            <person name="Collier J.L."/>
            <person name="Wurch L.L."/>
            <person name="Kustka A.B."/>
            <person name="Dill B.D."/>
            <person name="Shah M."/>
            <person name="VerBerkmoes N.C."/>
            <person name="Kuo A."/>
            <person name="Terry A."/>
            <person name="Pangilinan J."/>
            <person name="Lindquist E.A."/>
            <person name="Lucas S."/>
            <person name="Paulsen I.T."/>
            <person name="Hattenrath-Lehmann T.K."/>
            <person name="Talmage S.C."/>
            <person name="Walker E.A."/>
            <person name="Koch F."/>
            <person name="Burson A.M."/>
            <person name="Marcoval M.A."/>
            <person name="Tang Y.Z."/>
            <person name="Lecleir G.R."/>
            <person name="Coyne K.J."/>
            <person name="Berg G.M."/>
            <person name="Bertrand E.M."/>
            <person name="Saito M.A."/>
            <person name="Gladyshev V.N."/>
            <person name="Grigoriev I.V."/>
        </authorList>
    </citation>
    <scope>NUCLEOTIDE SEQUENCE [LARGE SCALE GENOMIC DNA]</scope>
    <source>
        <strain evidence="3">CCMP 1984</strain>
    </source>
</reference>
<feature type="compositionally biased region" description="Low complexity" evidence="1">
    <location>
        <begin position="97"/>
        <end position="106"/>
    </location>
</feature>
<dbReference type="AlphaFoldDB" id="F0Y8N9"/>
<keyword evidence="3" id="KW-1185">Reference proteome</keyword>
<feature type="compositionally biased region" description="Basic residues" evidence="1">
    <location>
        <begin position="361"/>
        <end position="382"/>
    </location>
</feature>
<feature type="region of interest" description="Disordered" evidence="1">
    <location>
        <begin position="63"/>
        <end position="423"/>
    </location>
</feature>
<dbReference type="Proteomes" id="UP000002729">
    <property type="component" value="Unassembled WGS sequence"/>
</dbReference>
<feature type="compositionally biased region" description="Basic residues" evidence="1">
    <location>
        <begin position="86"/>
        <end position="96"/>
    </location>
</feature>
<feature type="compositionally biased region" description="Basic and acidic residues" evidence="1">
    <location>
        <begin position="205"/>
        <end position="219"/>
    </location>
</feature>
<dbReference type="RefSeq" id="XP_009036674.1">
    <property type="nucleotide sequence ID" value="XM_009038426.1"/>
</dbReference>
<feature type="non-terminal residue" evidence="2">
    <location>
        <position position="423"/>
    </location>
</feature>
<feature type="compositionally biased region" description="Basic residues" evidence="1">
    <location>
        <begin position="193"/>
        <end position="204"/>
    </location>
</feature>
<dbReference type="KEGG" id="aaf:AURANDRAFT_71595"/>
<dbReference type="OMA" id="TTRHHQT"/>